<dbReference type="PATRIC" id="fig|1028800.3.peg.2924"/>
<name>A0A068STG1_NEOGA</name>
<dbReference type="Proteomes" id="UP000028181">
    <property type="component" value="Chromosome I"/>
</dbReference>
<proteinExistence type="predicted"/>
<dbReference type="EMBL" id="HG938353">
    <property type="protein sequence ID" value="CDN49051.1"/>
    <property type="molecule type" value="Genomic_DNA"/>
</dbReference>
<gene>
    <name evidence="2" type="ORF">RG540_CH28850</name>
</gene>
<feature type="signal peptide" evidence="1">
    <location>
        <begin position="1"/>
        <end position="20"/>
    </location>
</feature>
<keyword evidence="1" id="KW-0732">Signal</keyword>
<keyword evidence="3" id="KW-1185">Reference proteome</keyword>
<dbReference type="KEGG" id="ngg:RG540_CH28850"/>
<reference evidence="3" key="1">
    <citation type="journal article" date="2014" name="BMC Genomics">
        <title>Genome sequencing of two Neorhizobium galegae strains reveals a noeT gene responsible for the unusual acetylation of the nodulation factors.</title>
        <authorList>
            <person name="Osterman J."/>
            <person name="Marsh J."/>
            <person name="Laine P.K."/>
            <person name="Zeng Z."/>
            <person name="Alatalo E."/>
            <person name="Sullivan J.T."/>
            <person name="Young J.P."/>
            <person name="Thomas-Oates J."/>
            <person name="Paulin L."/>
            <person name="Lindstrom K."/>
        </authorList>
    </citation>
    <scope>NUCLEOTIDE SEQUENCE [LARGE SCALE GENOMIC DNA]</scope>
    <source>
        <strain evidence="3">HAMBI 540</strain>
    </source>
</reference>
<feature type="chain" id="PRO_5001653386" evidence="1">
    <location>
        <begin position="21"/>
        <end position="116"/>
    </location>
</feature>
<dbReference type="Pfam" id="PF13316">
    <property type="entry name" value="DUF4087"/>
    <property type="match status" value="1"/>
</dbReference>
<protein>
    <submittedName>
        <fullName evidence="2">PF13316 family protein</fullName>
    </submittedName>
</protein>
<dbReference type="OrthoDB" id="339834at2"/>
<dbReference type="InterPro" id="IPR025145">
    <property type="entry name" value="DUF4087"/>
</dbReference>
<evidence type="ECO:0000313" key="2">
    <source>
        <dbReference type="EMBL" id="CDN49051.1"/>
    </source>
</evidence>
<accession>A0A068STG1</accession>
<organism evidence="2 3">
    <name type="scientific">Neorhizobium galegae bv. orientalis str. HAMBI 540</name>
    <dbReference type="NCBI Taxonomy" id="1028800"/>
    <lineage>
        <taxon>Bacteria</taxon>
        <taxon>Pseudomonadati</taxon>
        <taxon>Pseudomonadota</taxon>
        <taxon>Alphaproteobacteria</taxon>
        <taxon>Hyphomicrobiales</taxon>
        <taxon>Rhizobiaceae</taxon>
        <taxon>Rhizobium/Agrobacterium group</taxon>
        <taxon>Neorhizobium</taxon>
    </lineage>
</organism>
<evidence type="ECO:0000256" key="1">
    <source>
        <dbReference type="SAM" id="SignalP"/>
    </source>
</evidence>
<sequence length="116" mass="13052">MKKLLAICFSCMLVPAAALAETRCGWLVNPTPRNWTLIDAQNEWLIMLQGGYEAKGMDKIKDMAEGEHVTINYSHGYACFCMNVSTDKDGSVRQIYSTRQLPLSKCRHDPALSEPR</sequence>
<dbReference type="eggNOG" id="ENOG5030JB9">
    <property type="taxonomic scope" value="Bacteria"/>
</dbReference>
<evidence type="ECO:0000313" key="3">
    <source>
        <dbReference type="Proteomes" id="UP000028181"/>
    </source>
</evidence>
<dbReference type="HOGENOM" id="CLU_135482_1_0_5"/>
<dbReference type="AlphaFoldDB" id="A0A068STG1"/>